<accession>A0ABY8IN97</accession>
<reference evidence="1 2" key="1">
    <citation type="journal article" date="2019" name="Phytopathology">
        <title>A Novel Group of Rhizobium tumorigenes-Like Agrobacteria Associated with Crown Gall Disease of Rhododendron and Blueberry.</title>
        <authorList>
            <person name="Kuzmanovic N."/>
            <person name="Behrens P."/>
            <person name="Idczak E."/>
            <person name="Wagner S."/>
            <person name="Gotz M."/>
            <person name="Sproer C."/>
            <person name="Bunk B."/>
            <person name="Overmann J."/>
            <person name="Smalla K."/>
        </authorList>
    </citation>
    <scope>NUCLEOTIDE SEQUENCE [LARGE SCALE GENOMIC DNA]</scope>
    <source>
        <strain evidence="2">rho-6.2</strain>
    </source>
</reference>
<reference evidence="1 2" key="2">
    <citation type="journal article" date="2023" name="MicrobiologyOpen">
        <title>Genomics of the tumorigenes clade of the family Rhizobiaceae and description of Rhizobium rhododendri sp. nov.</title>
        <authorList>
            <person name="Kuzmanovic N."/>
            <person name="diCenzo G.C."/>
            <person name="Bunk B."/>
            <person name="Sproeer C."/>
            <person name="Fruehling A."/>
            <person name="Neumann-Schaal M."/>
            <person name="Overmann J."/>
            <person name="Smalla K."/>
        </authorList>
    </citation>
    <scope>NUCLEOTIDE SEQUENCE [LARGE SCALE GENOMIC DNA]</scope>
    <source>
        <strain evidence="2">rho-6.2</strain>
        <plasmid evidence="1 2">unnamed1</plasmid>
    </source>
</reference>
<dbReference type="RefSeq" id="WP_142831845.1">
    <property type="nucleotide sequence ID" value="NZ_CP117268.1"/>
</dbReference>
<evidence type="ECO:0000313" key="2">
    <source>
        <dbReference type="Proteomes" id="UP000318939"/>
    </source>
</evidence>
<dbReference type="Proteomes" id="UP000318939">
    <property type="component" value="Plasmid unnamed1"/>
</dbReference>
<protein>
    <submittedName>
        <fullName evidence="1">Uncharacterized protein</fullName>
    </submittedName>
</protein>
<organism evidence="1 2">
    <name type="scientific">Rhizobium rhododendri</name>
    <dbReference type="NCBI Taxonomy" id="2506430"/>
    <lineage>
        <taxon>Bacteria</taxon>
        <taxon>Pseudomonadati</taxon>
        <taxon>Pseudomonadota</taxon>
        <taxon>Alphaproteobacteria</taxon>
        <taxon>Hyphomicrobiales</taxon>
        <taxon>Rhizobiaceae</taxon>
        <taxon>Rhizobium/Agrobacterium group</taxon>
        <taxon>Rhizobium</taxon>
    </lineage>
</organism>
<proteinExistence type="predicted"/>
<name>A0ABY8IN97_9HYPH</name>
<gene>
    <name evidence="1" type="ORF">PR018_21945</name>
</gene>
<sequence>MIDQDSGTAKRRGVGIQTKTIAIYTVNGVLHVDVKFGSFTPQFVVAADDRAFNGEPANNLTQLADSVCNAHNEK</sequence>
<evidence type="ECO:0000313" key="1">
    <source>
        <dbReference type="EMBL" id="WFS24960.1"/>
    </source>
</evidence>
<keyword evidence="2" id="KW-1185">Reference proteome</keyword>
<keyword evidence="1" id="KW-0614">Plasmid</keyword>
<dbReference type="EMBL" id="CP117268">
    <property type="protein sequence ID" value="WFS24960.1"/>
    <property type="molecule type" value="Genomic_DNA"/>
</dbReference>
<geneLocation type="plasmid" evidence="1 2">
    <name>unnamed1</name>
</geneLocation>